<accession>A0A8S5UQR2</accession>
<proteinExistence type="predicted"/>
<name>A0A8S5UQR2_9CAUD</name>
<dbReference type="Pfam" id="PF25702">
    <property type="entry name" value="CrAss_Ring_2"/>
    <property type="match status" value="1"/>
</dbReference>
<reference evidence="1" key="1">
    <citation type="journal article" date="2021" name="Proc. Natl. Acad. Sci. U.S.A.">
        <title>A Catalog of Tens of Thousands of Viruses from Human Metagenomes Reveals Hidden Associations with Chronic Diseases.</title>
        <authorList>
            <person name="Tisza M.J."/>
            <person name="Buck C.B."/>
        </authorList>
    </citation>
    <scope>NUCLEOTIDE SEQUENCE</scope>
    <source>
        <strain evidence="1">CtQyH19</strain>
    </source>
</reference>
<evidence type="ECO:0000313" key="1">
    <source>
        <dbReference type="EMBL" id="DAF96779.1"/>
    </source>
</evidence>
<protein>
    <submittedName>
        <fullName evidence="1">Structural protein</fullName>
    </submittedName>
</protein>
<dbReference type="EMBL" id="BK016121">
    <property type="protein sequence ID" value="DAF96779.1"/>
    <property type="molecule type" value="Genomic_DNA"/>
</dbReference>
<organism evidence="1">
    <name type="scientific">Podoviridae sp. ctQyH19</name>
    <dbReference type="NCBI Taxonomy" id="2825249"/>
    <lineage>
        <taxon>Viruses</taxon>
        <taxon>Duplodnaviria</taxon>
        <taxon>Heunggongvirae</taxon>
        <taxon>Uroviricota</taxon>
        <taxon>Caudoviricetes</taxon>
    </lineage>
</organism>
<sequence>MKIEELIYRIQNLYSRGNPSDDSRLSNRLIYNKLIGIRSLLLSQEANKKQKISRWNFQQISCIELIEVPTHDCPCIPPVGCKMLRSRYKLPKPLTGINGHLIESVFTIDKQIKIDEIPFTAYSYQKGNKYTAKKTNFFIHNDYLYLTTPSRIRVVSLVGLFEDPVIASSFSGYCDDKDCKDCHCKDYLQEEFPIEASKIDTLIEMSVTELLQIFGTAHKDNYNDGRELITQ</sequence>
<dbReference type="InterPro" id="IPR057878">
    <property type="entry name" value="CrAss_Ring_2"/>
</dbReference>